<dbReference type="EMBL" id="JACWLN010000002">
    <property type="protein sequence ID" value="MBD1259995.1"/>
    <property type="molecule type" value="Genomic_DNA"/>
</dbReference>
<dbReference type="InterPro" id="IPR008333">
    <property type="entry name" value="Cbr1-like_FAD-bd_dom"/>
</dbReference>
<dbReference type="PRINTS" id="PR00371">
    <property type="entry name" value="FPNCR"/>
</dbReference>
<dbReference type="OrthoDB" id="9789468at2"/>
<proteinExistence type="predicted"/>
<dbReference type="InterPro" id="IPR039261">
    <property type="entry name" value="FNR_nucleotide-bd"/>
</dbReference>
<dbReference type="InterPro" id="IPR012675">
    <property type="entry name" value="Beta-grasp_dom_sf"/>
</dbReference>
<reference evidence="11 14" key="2">
    <citation type="submission" date="2020-07" db="EMBL/GenBank/DDBJ databases">
        <title>The draft genome sequence of Maribacter polysiphoniae KCTC 22021.</title>
        <authorList>
            <person name="Mu L."/>
        </authorList>
    </citation>
    <scope>NUCLEOTIDE SEQUENCE [LARGE SCALE GENOMIC DNA]</scope>
    <source>
        <strain evidence="11 14">KCTC 22021</strain>
    </source>
</reference>
<keyword evidence="14" id="KW-1185">Reference proteome</keyword>
<reference evidence="12 13" key="1">
    <citation type="submission" date="2018-05" db="EMBL/GenBank/DDBJ databases">
        <title>Genomic Encyclopedia of Archaeal and Bacterial Type Strains, Phase II (KMG-II): from individual species to whole genera.</title>
        <authorList>
            <person name="Goeker M."/>
        </authorList>
    </citation>
    <scope>NUCLEOTIDE SEQUENCE [LARGE SCALE GENOMIC DNA]</scope>
    <source>
        <strain evidence="12 13">DSM 23514</strain>
    </source>
</reference>
<dbReference type="Pfam" id="PF00970">
    <property type="entry name" value="FAD_binding_6"/>
    <property type="match status" value="1"/>
</dbReference>
<keyword evidence="8" id="KW-0411">Iron-sulfur</keyword>
<dbReference type="GO" id="GO:0046872">
    <property type="term" value="F:metal ion binding"/>
    <property type="evidence" value="ECO:0007669"/>
    <property type="project" value="UniProtKB-KW"/>
</dbReference>
<name>A0A316E7E4_9FLAO</name>
<dbReference type="SUPFAM" id="SSF54292">
    <property type="entry name" value="2Fe-2S ferredoxin-like"/>
    <property type="match status" value="1"/>
</dbReference>
<dbReference type="PROSITE" id="PS00197">
    <property type="entry name" value="2FE2S_FER_1"/>
    <property type="match status" value="1"/>
</dbReference>
<dbReference type="AlphaFoldDB" id="A0A316E7E4"/>
<dbReference type="InterPro" id="IPR050415">
    <property type="entry name" value="MRET"/>
</dbReference>
<dbReference type="InterPro" id="IPR017927">
    <property type="entry name" value="FAD-bd_FR_type"/>
</dbReference>
<dbReference type="Pfam" id="PF00111">
    <property type="entry name" value="Fer2"/>
    <property type="match status" value="1"/>
</dbReference>
<dbReference type="GO" id="GO:0016491">
    <property type="term" value="F:oxidoreductase activity"/>
    <property type="evidence" value="ECO:0007669"/>
    <property type="project" value="UniProtKB-KW"/>
</dbReference>
<comment type="cofactor">
    <cofactor evidence="1">
        <name>FAD</name>
        <dbReference type="ChEBI" id="CHEBI:57692"/>
    </cofactor>
</comment>
<dbReference type="Proteomes" id="UP000651837">
    <property type="component" value="Unassembled WGS sequence"/>
</dbReference>
<comment type="caution">
    <text evidence="12">The sequence shown here is derived from an EMBL/GenBank/DDBJ whole genome shotgun (WGS) entry which is preliminary data.</text>
</comment>
<dbReference type="PANTHER" id="PTHR47354:SF8">
    <property type="entry name" value="1,2-PHENYLACETYL-COA EPOXIDASE, SUBUNIT E"/>
    <property type="match status" value="1"/>
</dbReference>
<dbReference type="InterPro" id="IPR036010">
    <property type="entry name" value="2Fe-2S_ferredoxin-like_sf"/>
</dbReference>
<dbReference type="InterPro" id="IPR017938">
    <property type="entry name" value="Riboflavin_synthase-like_b-brl"/>
</dbReference>
<dbReference type="Gene3D" id="3.10.20.30">
    <property type="match status" value="1"/>
</dbReference>
<protein>
    <submittedName>
        <fullName evidence="11">Ferredoxin--NADP reductase</fullName>
    </submittedName>
    <submittedName>
        <fullName evidence="12">Ring-1,2-phenylacetyl-CoA epoxidase subunit PaaE</fullName>
    </submittedName>
</protein>
<feature type="domain" description="FAD-binding FR-type" evidence="10">
    <location>
        <begin position="2"/>
        <end position="106"/>
    </location>
</feature>
<dbReference type="CDD" id="cd06214">
    <property type="entry name" value="PA_degradation_oxidoreductase_like"/>
    <property type="match status" value="1"/>
</dbReference>
<evidence type="ECO:0000256" key="3">
    <source>
        <dbReference type="ARBA" id="ARBA00022714"/>
    </source>
</evidence>
<evidence type="ECO:0000313" key="13">
    <source>
        <dbReference type="Proteomes" id="UP000245667"/>
    </source>
</evidence>
<dbReference type="Gene3D" id="3.40.50.80">
    <property type="entry name" value="Nucleotide-binding domain of ferredoxin-NADP reductase (FNR) module"/>
    <property type="match status" value="1"/>
</dbReference>
<evidence type="ECO:0000313" key="14">
    <source>
        <dbReference type="Proteomes" id="UP000651837"/>
    </source>
</evidence>
<evidence type="ECO:0000256" key="7">
    <source>
        <dbReference type="ARBA" id="ARBA00023004"/>
    </source>
</evidence>
<dbReference type="PANTHER" id="PTHR47354">
    <property type="entry name" value="NADH OXIDOREDUCTASE HCR"/>
    <property type="match status" value="1"/>
</dbReference>
<evidence type="ECO:0000256" key="6">
    <source>
        <dbReference type="ARBA" id="ARBA00023002"/>
    </source>
</evidence>
<evidence type="ECO:0000256" key="2">
    <source>
        <dbReference type="ARBA" id="ARBA00022630"/>
    </source>
</evidence>
<dbReference type="Gene3D" id="2.40.30.10">
    <property type="entry name" value="Translation factors"/>
    <property type="match status" value="1"/>
</dbReference>
<keyword evidence="2" id="KW-0285">Flavoprotein</keyword>
<dbReference type="SUPFAM" id="SSF52343">
    <property type="entry name" value="Ferredoxin reductase-like, C-terminal NADP-linked domain"/>
    <property type="match status" value="1"/>
</dbReference>
<dbReference type="InterPro" id="IPR001709">
    <property type="entry name" value="Flavoprot_Pyr_Nucl_cyt_Rdtase"/>
</dbReference>
<dbReference type="PRINTS" id="PR00406">
    <property type="entry name" value="CYTB5RDTASE"/>
</dbReference>
<evidence type="ECO:0000256" key="4">
    <source>
        <dbReference type="ARBA" id="ARBA00022723"/>
    </source>
</evidence>
<keyword evidence="7" id="KW-0408">Iron</keyword>
<accession>A0A316E7E4</accession>
<organism evidence="12 13">
    <name type="scientific">Maribacter polysiphoniae</name>
    <dbReference type="NCBI Taxonomy" id="429344"/>
    <lineage>
        <taxon>Bacteria</taxon>
        <taxon>Pseudomonadati</taxon>
        <taxon>Bacteroidota</taxon>
        <taxon>Flavobacteriia</taxon>
        <taxon>Flavobacteriales</taxon>
        <taxon>Flavobacteriaceae</taxon>
        <taxon>Maribacter</taxon>
    </lineage>
</organism>
<keyword evidence="6" id="KW-0560">Oxidoreductase</keyword>
<dbReference type="PROSITE" id="PS51085">
    <property type="entry name" value="2FE2S_FER_2"/>
    <property type="match status" value="1"/>
</dbReference>
<dbReference type="PROSITE" id="PS51384">
    <property type="entry name" value="FAD_FR"/>
    <property type="match status" value="1"/>
</dbReference>
<dbReference type="GO" id="GO:0051537">
    <property type="term" value="F:2 iron, 2 sulfur cluster binding"/>
    <property type="evidence" value="ECO:0007669"/>
    <property type="project" value="UniProtKB-KW"/>
</dbReference>
<evidence type="ECO:0000256" key="1">
    <source>
        <dbReference type="ARBA" id="ARBA00001974"/>
    </source>
</evidence>
<evidence type="ECO:0000259" key="10">
    <source>
        <dbReference type="PROSITE" id="PS51384"/>
    </source>
</evidence>
<dbReference type="Proteomes" id="UP000245667">
    <property type="component" value="Unassembled WGS sequence"/>
</dbReference>
<evidence type="ECO:0000259" key="9">
    <source>
        <dbReference type="PROSITE" id="PS51085"/>
    </source>
</evidence>
<dbReference type="InterPro" id="IPR006058">
    <property type="entry name" value="2Fe2S_fd_BS"/>
</dbReference>
<dbReference type="RefSeq" id="WP_109648402.1">
    <property type="nucleotide sequence ID" value="NZ_JACWLN010000002.1"/>
</dbReference>
<gene>
    <name evidence="11" type="ORF">HZY62_05300</name>
    <name evidence="12" type="ORF">LX92_00191</name>
</gene>
<keyword evidence="5" id="KW-0274">FAD</keyword>
<feature type="domain" description="2Fe-2S ferredoxin-type" evidence="9">
    <location>
        <begin position="260"/>
        <end position="350"/>
    </location>
</feature>
<dbReference type="GO" id="GO:0050660">
    <property type="term" value="F:flavin adenine dinucleotide binding"/>
    <property type="evidence" value="ECO:0007669"/>
    <property type="project" value="TreeGrafter"/>
</dbReference>
<keyword evidence="4" id="KW-0479">Metal-binding</keyword>
<dbReference type="InterPro" id="IPR001041">
    <property type="entry name" value="2Fe-2S_ferredoxin-type"/>
</dbReference>
<evidence type="ECO:0000256" key="8">
    <source>
        <dbReference type="ARBA" id="ARBA00023014"/>
    </source>
</evidence>
<evidence type="ECO:0000256" key="5">
    <source>
        <dbReference type="ARBA" id="ARBA00022827"/>
    </source>
</evidence>
<evidence type="ECO:0000313" key="12">
    <source>
        <dbReference type="EMBL" id="PWK25452.1"/>
    </source>
</evidence>
<dbReference type="EMBL" id="QGGQ01000001">
    <property type="protein sequence ID" value="PWK25452.1"/>
    <property type="molecule type" value="Genomic_DNA"/>
</dbReference>
<dbReference type="CDD" id="cd00207">
    <property type="entry name" value="fer2"/>
    <property type="match status" value="1"/>
</dbReference>
<sequence length="350" mass="38966">MTHFHPLTVKQIKQLTPSSVAITFEVPKELKQTFAFVPGQYITIKKEIKGKELRRAYSISSSPKRDYITIGVKKVDKVGFSHYANTELKVGDVLEVMPPDGRFVFEPTDSPTNVAAFAAGSGITPIMSILKEVLESNPHNTFVLVYGNKSNAETMFYKDLLKLQLDHADRFFVYFTNSKVQEEGSLFGRIDTSSVNYALKNKHKNIKFDAFYLCGPEDMIHLVSNTLQDNGVAKDKIHFELFTTTETTAEVAPVATDGKTRVTVILDDEEFKLTMGKNEVVLDAVLKENIDAPYSCQGGVCSSCIARITEGKAEMVKNQILTDGEIEEGLILTCQARPLTPTLKVDYDDV</sequence>
<evidence type="ECO:0000313" key="11">
    <source>
        <dbReference type="EMBL" id="MBD1259995.1"/>
    </source>
</evidence>
<keyword evidence="3" id="KW-0001">2Fe-2S</keyword>
<dbReference type="InterPro" id="IPR001433">
    <property type="entry name" value="OxRdtase_FAD/NAD-bd"/>
</dbReference>
<dbReference type="SUPFAM" id="SSF63380">
    <property type="entry name" value="Riboflavin synthase domain-like"/>
    <property type="match status" value="1"/>
</dbReference>
<dbReference type="Pfam" id="PF00175">
    <property type="entry name" value="NAD_binding_1"/>
    <property type="match status" value="1"/>
</dbReference>